<dbReference type="InterPro" id="IPR029044">
    <property type="entry name" value="Nucleotide-diphossugar_trans"/>
</dbReference>
<reference evidence="2" key="2">
    <citation type="submission" date="2015-06" db="UniProtKB">
        <authorList>
            <consortium name="EnsemblMetazoa"/>
        </authorList>
    </citation>
    <scope>IDENTIFICATION</scope>
</reference>
<dbReference type="Proteomes" id="UP000015102">
    <property type="component" value="Unassembled WGS sequence"/>
</dbReference>
<evidence type="ECO:0000259" key="1">
    <source>
        <dbReference type="Pfam" id="PF04572"/>
    </source>
</evidence>
<protein>
    <recommendedName>
        <fullName evidence="1">Alpha 1,4-glycosyltransferase domain-containing protein</fullName>
    </recommendedName>
</protein>
<sequence>MISLKSIENIINFAGISKYFAFETLIGNRIMNMDRTFANHCLYNFLAEFNPDFVDHNGGGVITRVLELLWKTSTFKNSLQTKNNFTLFPKSAFYPFDERRPPFLYGLYDLSIIGNSYSVYFTEEYTKMLSGIGNNIFKAIANNYCPRVSSLVYEYEL</sequence>
<dbReference type="AlphaFoldDB" id="T1GYD8"/>
<name>T1GYD8_MEGSC</name>
<proteinExistence type="predicted"/>
<keyword evidence="3" id="KW-1185">Reference proteome</keyword>
<reference evidence="3" key="1">
    <citation type="submission" date="2013-02" db="EMBL/GenBank/DDBJ databases">
        <authorList>
            <person name="Hughes D."/>
        </authorList>
    </citation>
    <scope>NUCLEOTIDE SEQUENCE</scope>
    <source>
        <strain>Durham</strain>
        <strain evidence="3">NC isolate 2 -- Noor lab</strain>
    </source>
</reference>
<dbReference type="EnsemblMetazoa" id="MESCA008863-RA">
    <property type="protein sequence ID" value="MESCA008863-PA"/>
    <property type="gene ID" value="MESCA008863"/>
</dbReference>
<organism evidence="2 3">
    <name type="scientific">Megaselia scalaris</name>
    <name type="common">Humpbacked fly</name>
    <name type="synonym">Phora scalaris</name>
    <dbReference type="NCBI Taxonomy" id="36166"/>
    <lineage>
        <taxon>Eukaryota</taxon>
        <taxon>Metazoa</taxon>
        <taxon>Ecdysozoa</taxon>
        <taxon>Arthropoda</taxon>
        <taxon>Hexapoda</taxon>
        <taxon>Insecta</taxon>
        <taxon>Pterygota</taxon>
        <taxon>Neoptera</taxon>
        <taxon>Endopterygota</taxon>
        <taxon>Diptera</taxon>
        <taxon>Brachycera</taxon>
        <taxon>Muscomorpha</taxon>
        <taxon>Platypezoidea</taxon>
        <taxon>Phoridae</taxon>
        <taxon>Megaseliini</taxon>
        <taxon>Megaselia</taxon>
    </lineage>
</organism>
<dbReference type="EMBL" id="CAQQ02372805">
    <property type="status" value="NOT_ANNOTATED_CDS"/>
    <property type="molecule type" value="Genomic_DNA"/>
</dbReference>
<dbReference type="HOGENOM" id="CLU_1679946_0_0_1"/>
<evidence type="ECO:0000313" key="2">
    <source>
        <dbReference type="EnsemblMetazoa" id="MESCA008863-PA"/>
    </source>
</evidence>
<feature type="domain" description="Alpha 1,4-glycosyltransferase" evidence="1">
    <location>
        <begin position="32"/>
        <end position="151"/>
    </location>
</feature>
<accession>T1GYD8</accession>
<dbReference type="Pfam" id="PF04572">
    <property type="entry name" value="Gb3_synth"/>
    <property type="match status" value="1"/>
</dbReference>
<dbReference type="SUPFAM" id="SSF53448">
    <property type="entry name" value="Nucleotide-diphospho-sugar transferases"/>
    <property type="match status" value="1"/>
</dbReference>
<evidence type="ECO:0000313" key="3">
    <source>
        <dbReference type="Proteomes" id="UP000015102"/>
    </source>
</evidence>
<dbReference type="InterPro" id="IPR007652">
    <property type="entry name" value="A1-4-GlycosylTfrase_dom"/>
</dbReference>